<reference evidence="3" key="1">
    <citation type="submission" date="2019-05" db="EMBL/GenBank/DDBJ databases">
        <title>Complete Genome Sequence and Methylation Pattern of the Halophilic Archaeon Natrinema pallidum BOL6-1.</title>
        <authorList>
            <person name="DasSarma P."/>
            <person name="DasSarma B.P."/>
            <person name="DasSarma S.L."/>
            <person name="Martinez F.L."/>
            <person name="Guzman D."/>
            <person name="Roberts R.J."/>
            <person name="DasSarma S."/>
        </authorList>
    </citation>
    <scope>NUCLEOTIDE SEQUENCE [LARGE SCALE GENOMIC DNA]</scope>
    <source>
        <strain evidence="3">BOL6-1</strain>
    </source>
</reference>
<dbReference type="Proteomes" id="UP000307562">
    <property type="component" value="Chromosome"/>
</dbReference>
<keyword evidence="3" id="KW-1185">Reference proteome</keyword>
<feature type="compositionally biased region" description="Basic and acidic residues" evidence="1">
    <location>
        <begin position="1"/>
        <end position="13"/>
    </location>
</feature>
<organism evidence="2 3">
    <name type="scientific">Natrinema pallidum</name>
    <dbReference type="NCBI Taxonomy" id="69527"/>
    <lineage>
        <taxon>Archaea</taxon>
        <taxon>Methanobacteriati</taxon>
        <taxon>Methanobacteriota</taxon>
        <taxon>Stenosarchaea group</taxon>
        <taxon>Halobacteria</taxon>
        <taxon>Halobacteriales</taxon>
        <taxon>Natrialbaceae</taxon>
        <taxon>Natrinema</taxon>
    </lineage>
</organism>
<dbReference type="SUPFAM" id="SSF46785">
    <property type="entry name" value="Winged helix' DNA-binding domain"/>
    <property type="match status" value="1"/>
</dbReference>
<sequence length="156" mass="17283">MSDDDSRDHERPARAVASFPDDTPDGRRAWVELSGFQRDCLEAVARRARDGYPCYASGIARTLERRYPTVSRARVKPGLRILADRGFITSRDGLTGHVPAYRLTDTGRALLIQRAERLATLCELGREPTDAVTAASARATDTDRAPATRDEDRSSH</sequence>
<proteinExistence type="predicted"/>
<evidence type="ECO:0000256" key="1">
    <source>
        <dbReference type="SAM" id="MobiDB-lite"/>
    </source>
</evidence>
<feature type="region of interest" description="Disordered" evidence="1">
    <location>
        <begin position="1"/>
        <end position="24"/>
    </location>
</feature>
<dbReference type="KEGG" id="npl:FGF80_09205"/>
<accession>A0A4P9TF22</accession>
<dbReference type="EMBL" id="CP040637">
    <property type="protein sequence ID" value="QCW03406.1"/>
    <property type="molecule type" value="Genomic_DNA"/>
</dbReference>
<dbReference type="RefSeq" id="WP_138653527.1">
    <property type="nucleotide sequence ID" value="NZ_CP040637.1"/>
</dbReference>
<feature type="region of interest" description="Disordered" evidence="1">
    <location>
        <begin position="132"/>
        <end position="156"/>
    </location>
</feature>
<name>A0A4P9TF22_9EURY</name>
<evidence type="ECO:0000313" key="3">
    <source>
        <dbReference type="Proteomes" id="UP000307562"/>
    </source>
</evidence>
<dbReference type="InterPro" id="IPR036390">
    <property type="entry name" value="WH_DNA-bd_sf"/>
</dbReference>
<dbReference type="InterPro" id="IPR036388">
    <property type="entry name" value="WH-like_DNA-bd_sf"/>
</dbReference>
<evidence type="ECO:0000313" key="2">
    <source>
        <dbReference type="EMBL" id="QCW03406.1"/>
    </source>
</evidence>
<dbReference type="GeneID" id="96156156"/>
<protein>
    <submittedName>
        <fullName evidence="2">PadR family transcriptional regulator</fullName>
    </submittedName>
</protein>
<feature type="compositionally biased region" description="Basic and acidic residues" evidence="1">
    <location>
        <begin position="140"/>
        <end position="156"/>
    </location>
</feature>
<dbReference type="AlphaFoldDB" id="A0A4P9TF22"/>
<gene>
    <name evidence="2" type="ORF">FGF80_09205</name>
</gene>
<dbReference type="Gene3D" id="1.10.10.10">
    <property type="entry name" value="Winged helix-like DNA-binding domain superfamily/Winged helix DNA-binding domain"/>
    <property type="match status" value="1"/>
</dbReference>